<evidence type="ECO:0000313" key="2">
    <source>
        <dbReference type="EMBL" id="MFD2839511.1"/>
    </source>
</evidence>
<sequence length="69" mass="7678">MFQMRGHCGAHNVKDMVGFIVFLLIAWAVLSILGFVIEGLLWLGFIGLVLFAITVVVLWIKRKASDTTT</sequence>
<dbReference type="EMBL" id="JBHUOP010000001">
    <property type="protein sequence ID" value="MFD2839511.1"/>
    <property type="molecule type" value="Genomic_DNA"/>
</dbReference>
<evidence type="ECO:0000256" key="1">
    <source>
        <dbReference type="SAM" id="Phobius"/>
    </source>
</evidence>
<keyword evidence="1" id="KW-0472">Membrane</keyword>
<name>A0ABW5XAP3_9MICO</name>
<reference evidence="3" key="1">
    <citation type="journal article" date="2019" name="Int. J. Syst. Evol. Microbiol.">
        <title>The Global Catalogue of Microorganisms (GCM) 10K type strain sequencing project: providing services to taxonomists for standard genome sequencing and annotation.</title>
        <authorList>
            <consortium name="The Broad Institute Genomics Platform"/>
            <consortium name="The Broad Institute Genome Sequencing Center for Infectious Disease"/>
            <person name="Wu L."/>
            <person name="Ma J."/>
        </authorList>
    </citation>
    <scope>NUCLEOTIDE SEQUENCE [LARGE SCALE GENOMIC DNA]</scope>
    <source>
        <strain evidence="3">KCTC 33576</strain>
    </source>
</reference>
<feature type="transmembrane region" description="Helical" evidence="1">
    <location>
        <begin position="16"/>
        <end position="36"/>
    </location>
</feature>
<keyword evidence="1" id="KW-1133">Transmembrane helix</keyword>
<accession>A0ABW5XAP3</accession>
<dbReference type="Proteomes" id="UP001597391">
    <property type="component" value="Unassembled WGS sequence"/>
</dbReference>
<feature type="transmembrane region" description="Helical" evidence="1">
    <location>
        <begin position="42"/>
        <end position="60"/>
    </location>
</feature>
<evidence type="ECO:0000313" key="3">
    <source>
        <dbReference type="Proteomes" id="UP001597391"/>
    </source>
</evidence>
<keyword evidence="3" id="KW-1185">Reference proteome</keyword>
<proteinExistence type="predicted"/>
<comment type="caution">
    <text evidence="2">The sequence shown here is derived from an EMBL/GenBank/DDBJ whole genome shotgun (WGS) entry which is preliminary data.</text>
</comment>
<gene>
    <name evidence="2" type="ORF">ACFSYH_02895</name>
</gene>
<keyword evidence="1" id="KW-0812">Transmembrane</keyword>
<protein>
    <recommendedName>
        <fullName evidence="4">LPXTG cell wall anchor domain-containing protein</fullName>
    </recommendedName>
</protein>
<organism evidence="2 3">
    <name type="scientific">Populibacterium corticicola</name>
    <dbReference type="NCBI Taxonomy" id="1812826"/>
    <lineage>
        <taxon>Bacteria</taxon>
        <taxon>Bacillati</taxon>
        <taxon>Actinomycetota</taxon>
        <taxon>Actinomycetes</taxon>
        <taxon>Micrococcales</taxon>
        <taxon>Jonesiaceae</taxon>
        <taxon>Populibacterium</taxon>
    </lineage>
</organism>
<evidence type="ECO:0008006" key="4">
    <source>
        <dbReference type="Google" id="ProtNLM"/>
    </source>
</evidence>